<dbReference type="GeneID" id="77399123"/>
<dbReference type="SMART" id="SM00065">
    <property type="entry name" value="GAF"/>
    <property type="match status" value="1"/>
</dbReference>
<dbReference type="STRING" id="79929.MTBMA_c03410"/>
<dbReference type="PANTHER" id="PTHR44591:SF3">
    <property type="entry name" value="RESPONSE REGULATORY DOMAIN-CONTAINING PROTEIN"/>
    <property type="match status" value="1"/>
</dbReference>
<dbReference type="InterPro" id="IPR035965">
    <property type="entry name" value="PAS-like_dom_sf"/>
</dbReference>
<dbReference type="GeneID" id="9704047"/>
<feature type="domain" description="Response regulatory" evidence="5">
    <location>
        <begin position="5"/>
        <end position="120"/>
    </location>
</feature>
<dbReference type="InterPro" id="IPR013656">
    <property type="entry name" value="PAS_4"/>
</dbReference>
<dbReference type="PROSITE" id="PS50113">
    <property type="entry name" value="PAC"/>
    <property type="match status" value="1"/>
</dbReference>
<dbReference type="PROSITE" id="PS50110">
    <property type="entry name" value="RESPONSE_REGULATORY"/>
    <property type="match status" value="1"/>
</dbReference>
<keyword evidence="3" id="KW-0418">Kinase</keyword>
<sequence>MSKAKVMVVEDESIVAIDISQRLESLGYQVTATVSTGEKAVEMAEKTRPDIILMDIVLKGEMDGIEAAGEITKRMKVPIIYITAYSDEETLKRAKITGPFGYIIKPFEDRELHSVIEVALHKHQLERRLAENDELFRAIISSIRDILFTADSDESLTMISPGPLAEYGLDADEVQGKKVSEVFGDGIHSEMIERALRGETVSYEWVWKPKGKFHFETTLSPLRDFEGNINGVVGVHRDVTEKELARRALERETAINKSLAEISKKLLPPPSLEEISASIIERAKKLTGSRYCMAGFFESDGSLRNYFPSEEVGKECHPDAESTEMGGLWNLVLRKREPVLVNDPSSHPESTGVPEGHIEIKNFLACPALLNDELVGILAVSGKDGDYDERDLEVMERLADIYAIAIHRKIEEDRVRASEEKNRALVQKFLKIVTEVLEEIK</sequence>
<keyword evidence="9" id="KW-1185">Reference proteome</keyword>
<dbReference type="SUPFAM" id="SSF52172">
    <property type="entry name" value="CheY-like"/>
    <property type="match status" value="1"/>
</dbReference>
<dbReference type="PATRIC" id="fig|79929.8.peg.330"/>
<dbReference type="Gene3D" id="3.30.450.40">
    <property type="match status" value="1"/>
</dbReference>
<dbReference type="GO" id="GO:0016301">
    <property type="term" value="F:kinase activity"/>
    <property type="evidence" value="ECO:0007669"/>
    <property type="project" value="UniProtKB-KW"/>
</dbReference>
<reference key="1">
    <citation type="submission" date="2009-08" db="EMBL/GenBank/DDBJ databases">
        <title>The genome sequence of Methanothermobacter marburgensis.</title>
        <authorList>
            <person name="Kaster A."/>
            <person name="Seedorf H."/>
            <person name="Goenrich M."/>
            <person name="Wiezer A."/>
            <person name="Liesegang H."/>
            <person name="Thauer R."/>
            <person name="Gottschalk G."/>
        </authorList>
    </citation>
    <scope>NUCLEOTIDE SEQUENCE</scope>
    <source>
        <strain>Marburg</strain>
    </source>
</reference>
<dbReference type="RefSeq" id="WP_013295169.1">
    <property type="nucleotide sequence ID" value="NC_014408.1"/>
</dbReference>
<dbReference type="InterPro" id="IPR001610">
    <property type="entry name" value="PAC"/>
</dbReference>
<dbReference type="InterPro" id="IPR003018">
    <property type="entry name" value="GAF"/>
</dbReference>
<dbReference type="OrthoDB" id="2830at2157"/>
<dbReference type="KEGG" id="mmg:MTBMA_c03410"/>
<dbReference type="AlphaFoldDB" id="D9PUP5"/>
<dbReference type="InterPro" id="IPR050595">
    <property type="entry name" value="Bact_response_regulator"/>
</dbReference>
<evidence type="ECO:0000256" key="4">
    <source>
        <dbReference type="PROSITE-ProRule" id="PRU00169"/>
    </source>
</evidence>
<keyword evidence="1 4" id="KW-0597">Phosphoprotein</keyword>
<dbReference type="Pfam" id="PF08448">
    <property type="entry name" value="PAS_4"/>
    <property type="match status" value="1"/>
</dbReference>
<gene>
    <name evidence="8" type="ordered locus">MTBMA_c03410</name>
</gene>
<proteinExistence type="predicted"/>
<dbReference type="SMART" id="SM00448">
    <property type="entry name" value="REC"/>
    <property type="match status" value="1"/>
</dbReference>
<feature type="modified residue" description="4-aspartylphosphate" evidence="4">
    <location>
        <position position="55"/>
    </location>
</feature>
<dbReference type="CDD" id="cd17534">
    <property type="entry name" value="REC_DC-like"/>
    <property type="match status" value="1"/>
</dbReference>
<accession>D9PUP5</accession>
<dbReference type="PROSITE" id="PS50112">
    <property type="entry name" value="PAS"/>
    <property type="match status" value="1"/>
</dbReference>
<dbReference type="InterPro" id="IPR000014">
    <property type="entry name" value="PAS"/>
</dbReference>
<evidence type="ECO:0000259" key="5">
    <source>
        <dbReference type="PROSITE" id="PS50110"/>
    </source>
</evidence>
<feature type="domain" description="PAC" evidence="7">
    <location>
        <begin position="199"/>
        <end position="251"/>
    </location>
</feature>
<evidence type="ECO:0000256" key="3">
    <source>
        <dbReference type="ARBA" id="ARBA00022777"/>
    </source>
</evidence>
<dbReference type="HOGENOM" id="CLU_616260_0_0_2"/>
<dbReference type="SMART" id="SM00086">
    <property type="entry name" value="PAC"/>
    <property type="match status" value="1"/>
</dbReference>
<dbReference type="Gene3D" id="3.30.450.20">
    <property type="entry name" value="PAS domain"/>
    <property type="match status" value="1"/>
</dbReference>
<organism evidence="8 9">
    <name type="scientific">Methanothermobacter marburgensis (strain ATCC BAA-927 / DSM 2133 / JCM 14651 / NBRC 100331 / OCM 82 / Marburg)</name>
    <name type="common">Methanobacterium thermoautotrophicum</name>
    <dbReference type="NCBI Taxonomy" id="79929"/>
    <lineage>
        <taxon>Archaea</taxon>
        <taxon>Methanobacteriati</taxon>
        <taxon>Methanobacteriota</taxon>
        <taxon>Methanomada group</taxon>
        <taxon>Methanobacteria</taxon>
        <taxon>Methanobacteriales</taxon>
        <taxon>Methanobacteriaceae</taxon>
        <taxon>Methanothermobacter</taxon>
    </lineage>
</organism>
<dbReference type="InterPro" id="IPR029016">
    <property type="entry name" value="GAF-like_dom_sf"/>
</dbReference>
<feature type="domain" description="PAS" evidence="6">
    <location>
        <begin position="132"/>
        <end position="190"/>
    </location>
</feature>
<dbReference type="EMBL" id="CP001710">
    <property type="protein sequence ID" value="ADL57942.1"/>
    <property type="molecule type" value="Genomic_DNA"/>
</dbReference>
<evidence type="ECO:0000256" key="1">
    <source>
        <dbReference type="ARBA" id="ARBA00022553"/>
    </source>
</evidence>
<dbReference type="InterPro" id="IPR000700">
    <property type="entry name" value="PAS-assoc_C"/>
</dbReference>
<name>D9PUP5_METTM</name>
<evidence type="ECO:0000313" key="8">
    <source>
        <dbReference type="EMBL" id="ADL57942.1"/>
    </source>
</evidence>
<dbReference type="NCBIfam" id="TIGR00229">
    <property type="entry name" value="sensory_box"/>
    <property type="match status" value="1"/>
</dbReference>
<evidence type="ECO:0000313" key="9">
    <source>
        <dbReference type="Proteomes" id="UP000000345"/>
    </source>
</evidence>
<evidence type="ECO:0000256" key="2">
    <source>
        <dbReference type="ARBA" id="ARBA00022679"/>
    </source>
</evidence>
<dbReference type="Proteomes" id="UP000000345">
    <property type="component" value="Chromosome"/>
</dbReference>
<dbReference type="Pfam" id="PF00072">
    <property type="entry name" value="Response_reg"/>
    <property type="match status" value="1"/>
</dbReference>
<evidence type="ECO:0000259" key="6">
    <source>
        <dbReference type="PROSITE" id="PS50112"/>
    </source>
</evidence>
<dbReference type="GO" id="GO:0000160">
    <property type="term" value="P:phosphorelay signal transduction system"/>
    <property type="evidence" value="ECO:0007669"/>
    <property type="project" value="InterPro"/>
</dbReference>
<keyword evidence="2" id="KW-0808">Transferase</keyword>
<evidence type="ECO:0000259" key="7">
    <source>
        <dbReference type="PROSITE" id="PS50113"/>
    </source>
</evidence>
<dbReference type="PANTHER" id="PTHR44591">
    <property type="entry name" value="STRESS RESPONSE REGULATOR PROTEIN 1"/>
    <property type="match status" value="1"/>
</dbReference>
<dbReference type="SUPFAM" id="SSF55781">
    <property type="entry name" value="GAF domain-like"/>
    <property type="match status" value="1"/>
</dbReference>
<reference evidence="8 9" key="2">
    <citation type="journal article" date="2010" name="J. Bacteriol.">
        <title>Complete genome sequence of Methanothermobacter marburgensis, a methanoarchaeon model organism.</title>
        <authorList>
            <person name="Liesegang H."/>
            <person name="Kaster A.K."/>
            <person name="Wiezer A."/>
            <person name="Goenrich M."/>
            <person name="Wollherr A."/>
            <person name="Seedorf H."/>
            <person name="Gottschalk G."/>
            <person name="Thauer R.K."/>
        </authorList>
    </citation>
    <scope>NUCLEOTIDE SEQUENCE [LARGE SCALE GENOMIC DNA]</scope>
    <source>
        <strain evidence="9">ATCC BAA-927 / DSM 2133 / JCM 14651 / NBRC 100331 / OCM 82 / Marburg</strain>
    </source>
</reference>
<dbReference type="Pfam" id="PF13185">
    <property type="entry name" value="GAF_2"/>
    <property type="match status" value="1"/>
</dbReference>
<dbReference type="InterPro" id="IPR001789">
    <property type="entry name" value="Sig_transdc_resp-reg_receiver"/>
</dbReference>
<protein>
    <submittedName>
        <fullName evidence="8">Predicted signal transduction protein</fullName>
    </submittedName>
</protein>
<dbReference type="InterPro" id="IPR011006">
    <property type="entry name" value="CheY-like_superfamily"/>
</dbReference>
<dbReference type="Gene3D" id="3.40.50.2300">
    <property type="match status" value="1"/>
</dbReference>
<dbReference type="SUPFAM" id="SSF55785">
    <property type="entry name" value="PYP-like sensor domain (PAS domain)"/>
    <property type="match status" value="1"/>
</dbReference>
<dbReference type="PaxDb" id="79929-MTBMA_c03410"/>